<gene>
    <name evidence="6" type="ORF">PNOK_0686500</name>
</gene>
<proteinExistence type="inferred from homology"/>
<comment type="similarity">
    <text evidence="1">Belongs to the RAD52 family.</text>
</comment>
<dbReference type="GO" id="GO:0003697">
    <property type="term" value="F:single-stranded DNA binding"/>
    <property type="evidence" value="ECO:0007669"/>
    <property type="project" value="UniProtKB-ARBA"/>
</dbReference>
<keyword evidence="2" id="KW-0227">DNA damage</keyword>
<evidence type="ECO:0000313" key="6">
    <source>
        <dbReference type="EMBL" id="PAV16801.1"/>
    </source>
</evidence>
<organism evidence="6 7">
    <name type="scientific">Pyrrhoderma noxium</name>
    <dbReference type="NCBI Taxonomy" id="2282107"/>
    <lineage>
        <taxon>Eukaryota</taxon>
        <taxon>Fungi</taxon>
        <taxon>Dikarya</taxon>
        <taxon>Basidiomycota</taxon>
        <taxon>Agaricomycotina</taxon>
        <taxon>Agaricomycetes</taxon>
        <taxon>Hymenochaetales</taxon>
        <taxon>Hymenochaetaceae</taxon>
        <taxon>Pyrrhoderma</taxon>
    </lineage>
</organism>
<dbReference type="Proteomes" id="UP000217199">
    <property type="component" value="Unassembled WGS sequence"/>
</dbReference>
<dbReference type="PANTHER" id="PTHR12132">
    <property type="entry name" value="DNA REPAIR AND RECOMBINATION PROTEIN RAD52, RAD59"/>
    <property type="match status" value="1"/>
</dbReference>
<evidence type="ECO:0000256" key="4">
    <source>
        <dbReference type="ARBA" id="ARBA00023204"/>
    </source>
</evidence>
<protein>
    <submittedName>
        <fullName evidence="6">Rad52 22 double-strand break repair</fullName>
    </submittedName>
</protein>
<dbReference type="OrthoDB" id="206565at2759"/>
<dbReference type="GO" id="GO:0005634">
    <property type="term" value="C:nucleus"/>
    <property type="evidence" value="ECO:0007669"/>
    <property type="project" value="TreeGrafter"/>
</dbReference>
<feature type="compositionally biased region" description="Polar residues" evidence="5">
    <location>
        <begin position="310"/>
        <end position="320"/>
    </location>
</feature>
<evidence type="ECO:0000313" key="7">
    <source>
        <dbReference type="Proteomes" id="UP000217199"/>
    </source>
</evidence>
<dbReference type="FunFam" id="3.30.390.80:FF:000001">
    <property type="entry name" value="DNA repair protein RAD52 homolog"/>
    <property type="match status" value="1"/>
</dbReference>
<dbReference type="InParanoid" id="A0A286UB38"/>
<reference evidence="6 7" key="1">
    <citation type="journal article" date="2017" name="Mol. Ecol.">
        <title>Comparative and population genomic landscape of Phellinus noxius: A hypervariable fungus causing root rot in trees.</title>
        <authorList>
            <person name="Chung C.L."/>
            <person name="Lee T.J."/>
            <person name="Akiba M."/>
            <person name="Lee H.H."/>
            <person name="Kuo T.H."/>
            <person name="Liu D."/>
            <person name="Ke H.M."/>
            <person name="Yokoi T."/>
            <person name="Roa M.B."/>
            <person name="Lu M.J."/>
            <person name="Chang Y.Y."/>
            <person name="Ann P.J."/>
            <person name="Tsai J.N."/>
            <person name="Chen C.Y."/>
            <person name="Tzean S.S."/>
            <person name="Ota Y."/>
            <person name="Hattori T."/>
            <person name="Sahashi N."/>
            <person name="Liou R.F."/>
            <person name="Kikuchi T."/>
            <person name="Tsai I.J."/>
        </authorList>
    </citation>
    <scope>NUCLEOTIDE SEQUENCE [LARGE SCALE GENOMIC DNA]</scope>
    <source>
        <strain evidence="6 7">FFPRI411160</strain>
    </source>
</reference>
<feature type="compositionally biased region" description="Polar residues" evidence="5">
    <location>
        <begin position="503"/>
        <end position="516"/>
    </location>
</feature>
<dbReference type="Pfam" id="PF04098">
    <property type="entry name" value="Rad52_Rad22"/>
    <property type="match status" value="1"/>
</dbReference>
<evidence type="ECO:0000256" key="5">
    <source>
        <dbReference type="SAM" id="MobiDB-lite"/>
    </source>
</evidence>
<sequence length="597" mass="65324">MRVVLQSLTSLLYPFHQTTFEGIRMSTTPQPTANNTFSFAPETRNSHNTHHPFSEHSFFSTGDTTYSVDPSASSFLNGTTTTTSLKLAELQAKLNKKLGPEYVSTRAGPGGGPKLTYAEGWKIINLANEVFGFNGWSSSVVNLNTDFIDFNEENGAFHEDVGYGMLENSRSKGAALDKCKKEAVTDALKRSLRNFGNLLGNCLYDKNYTQEIVKIRVPPSKLDGSTLYRPPEYEASGRPLTDSKPVANPAPANPKPTGGNMSAHANYPQLSNTRPVALSTPLRNNNINIPSRPENIVLSKPFEKPPHNIHQVNSNPSTSNLVIDADEKSREENQPNLPAQPTQNSVVMKTQRVLKRVDSFDLYSFSMDDEELTAALDACESRLSESTADLGRPIETDPGIGGTIDFDEGTSGTAFSNVTNYAHHASEPQQDSRAVSVMTVKGKHGVQNLISDKDKTMQIDYNVQSSIRVGAEVSEEEFARQVIAIRQQRQAERSQCGKDASNVGVTRNYPNFNSGTEDGIPDNNILEFGTDANHNNSLRTTGYGSKAFANASIGLKRVAEDMQGGKVGAHNGTQPIQRRSFAPLGAQDLHDPKRIRR</sequence>
<dbReference type="STRING" id="2282107.A0A286UB38"/>
<dbReference type="InterPro" id="IPR042525">
    <property type="entry name" value="Rad52_Rad59_Rad22_sf"/>
</dbReference>
<comment type="caution">
    <text evidence="6">The sequence shown here is derived from an EMBL/GenBank/DDBJ whole genome shotgun (WGS) entry which is preliminary data.</text>
</comment>
<keyword evidence="7" id="KW-1185">Reference proteome</keyword>
<dbReference type="GO" id="GO:0006312">
    <property type="term" value="P:mitotic recombination"/>
    <property type="evidence" value="ECO:0007669"/>
    <property type="project" value="TreeGrafter"/>
</dbReference>
<dbReference type="InterPro" id="IPR007232">
    <property type="entry name" value="Rad52_Rad59_Rad22"/>
</dbReference>
<keyword evidence="3" id="KW-0233">DNA recombination</keyword>
<evidence type="ECO:0000256" key="3">
    <source>
        <dbReference type="ARBA" id="ARBA00023172"/>
    </source>
</evidence>
<feature type="region of interest" description="Disordered" evidence="5">
    <location>
        <begin position="221"/>
        <end position="267"/>
    </location>
</feature>
<dbReference type="GO" id="GO:0000724">
    <property type="term" value="P:double-strand break repair via homologous recombination"/>
    <property type="evidence" value="ECO:0007669"/>
    <property type="project" value="TreeGrafter"/>
</dbReference>
<dbReference type="SUPFAM" id="SSF54768">
    <property type="entry name" value="dsRNA-binding domain-like"/>
    <property type="match status" value="1"/>
</dbReference>
<dbReference type="Gene3D" id="3.30.390.80">
    <property type="entry name" value="DNA repair protein Rad52/59/22"/>
    <property type="match status" value="1"/>
</dbReference>
<dbReference type="AlphaFoldDB" id="A0A286UB38"/>
<keyword evidence="4" id="KW-0234">DNA repair</keyword>
<name>A0A286UB38_9AGAM</name>
<evidence type="ECO:0000256" key="2">
    <source>
        <dbReference type="ARBA" id="ARBA00022763"/>
    </source>
</evidence>
<dbReference type="EMBL" id="NBII01000007">
    <property type="protein sequence ID" value="PAV16801.1"/>
    <property type="molecule type" value="Genomic_DNA"/>
</dbReference>
<accession>A0A286UB38</accession>
<dbReference type="InterPro" id="IPR041247">
    <property type="entry name" value="Rad52_fam"/>
</dbReference>
<dbReference type="PANTHER" id="PTHR12132:SF1">
    <property type="entry name" value="DNA REPAIR PROTEIN RAD52 HOMOLOG"/>
    <property type="match status" value="1"/>
</dbReference>
<dbReference type="GO" id="GO:0045002">
    <property type="term" value="P:double-strand break repair via single-strand annealing"/>
    <property type="evidence" value="ECO:0007669"/>
    <property type="project" value="TreeGrafter"/>
</dbReference>
<feature type="region of interest" description="Disordered" evidence="5">
    <location>
        <begin position="489"/>
        <end position="520"/>
    </location>
</feature>
<evidence type="ECO:0000256" key="1">
    <source>
        <dbReference type="ARBA" id="ARBA00006638"/>
    </source>
</evidence>
<feature type="region of interest" description="Disordered" evidence="5">
    <location>
        <begin position="297"/>
        <end position="320"/>
    </location>
</feature>